<organism evidence="8 9">
    <name type="scientific">Gracilibacillus kekensis</name>
    <dbReference type="NCBI Taxonomy" id="1027249"/>
    <lineage>
        <taxon>Bacteria</taxon>
        <taxon>Bacillati</taxon>
        <taxon>Bacillota</taxon>
        <taxon>Bacilli</taxon>
        <taxon>Bacillales</taxon>
        <taxon>Bacillaceae</taxon>
        <taxon>Gracilibacillus</taxon>
    </lineage>
</organism>
<feature type="domain" description="RDD" evidence="7">
    <location>
        <begin position="7"/>
        <end position="139"/>
    </location>
</feature>
<evidence type="ECO:0000259" key="7">
    <source>
        <dbReference type="Pfam" id="PF06271"/>
    </source>
</evidence>
<proteinExistence type="predicted"/>
<keyword evidence="3 6" id="KW-0812">Transmembrane</keyword>
<protein>
    <submittedName>
        <fullName evidence="8">Uncharacterized membrane protein YckC, RDD family</fullName>
    </submittedName>
</protein>
<dbReference type="AlphaFoldDB" id="A0A1M7IWR0"/>
<dbReference type="PANTHER" id="PTHR36115:SF6">
    <property type="entry name" value="PROLINE-RICH ANTIGEN HOMOLOG"/>
    <property type="match status" value="1"/>
</dbReference>
<dbReference type="STRING" id="1027249.SAMN05216179_0177"/>
<evidence type="ECO:0000313" key="9">
    <source>
        <dbReference type="Proteomes" id="UP000184184"/>
    </source>
</evidence>
<comment type="subcellular location">
    <subcellularLocation>
        <location evidence="1">Cell membrane</location>
        <topology evidence="1">Multi-pass membrane protein</topology>
    </subcellularLocation>
</comment>
<feature type="transmembrane region" description="Helical" evidence="6">
    <location>
        <begin position="42"/>
        <end position="62"/>
    </location>
</feature>
<feature type="transmembrane region" description="Helical" evidence="6">
    <location>
        <begin position="12"/>
        <end position="36"/>
    </location>
</feature>
<keyword evidence="4 6" id="KW-1133">Transmembrane helix</keyword>
<evidence type="ECO:0000256" key="5">
    <source>
        <dbReference type="ARBA" id="ARBA00023136"/>
    </source>
</evidence>
<dbReference type="Pfam" id="PF06271">
    <property type="entry name" value="RDD"/>
    <property type="match status" value="1"/>
</dbReference>
<evidence type="ECO:0000256" key="3">
    <source>
        <dbReference type="ARBA" id="ARBA00022692"/>
    </source>
</evidence>
<accession>A0A1M7IWR0</accession>
<evidence type="ECO:0000256" key="1">
    <source>
        <dbReference type="ARBA" id="ARBA00004651"/>
    </source>
</evidence>
<dbReference type="GO" id="GO:0005886">
    <property type="term" value="C:plasma membrane"/>
    <property type="evidence" value="ECO:0007669"/>
    <property type="project" value="UniProtKB-SubCell"/>
</dbReference>
<evidence type="ECO:0000256" key="2">
    <source>
        <dbReference type="ARBA" id="ARBA00022475"/>
    </source>
</evidence>
<dbReference type="PANTHER" id="PTHR36115">
    <property type="entry name" value="PROLINE-RICH ANTIGEN HOMOLOG-RELATED"/>
    <property type="match status" value="1"/>
</dbReference>
<keyword evidence="5 6" id="KW-0472">Membrane</keyword>
<name>A0A1M7IWR0_9BACI</name>
<dbReference type="EMBL" id="FRCZ01000001">
    <property type="protein sequence ID" value="SHM45129.1"/>
    <property type="molecule type" value="Genomic_DNA"/>
</dbReference>
<evidence type="ECO:0000313" key="8">
    <source>
        <dbReference type="EMBL" id="SHM45129.1"/>
    </source>
</evidence>
<dbReference type="InterPro" id="IPR010432">
    <property type="entry name" value="RDD"/>
</dbReference>
<sequence>MEEIKIASRKSRIFAFMIDHFVLTIIAVFPLIIYLMNAEMQAGFIVAFVGLWIFIFFIFFTIRDTFKGKSLGKRIIGITVRDAKNIDSVPTISRLFVRNLLVIIWPVEFIVLATKENKQRLGDEIARTVVVKERDLSLWKLISVILFVIIFSIGILISTILLLVKNSDAYEASINYIENSEEIVEETGGIEGFGFLPSGSVQISNGEGETVYSIRVKGKDEDILVEVYLTKEPSQDWVVQEVYYE</sequence>
<dbReference type="InterPro" id="IPR051791">
    <property type="entry name" value="Pra-immunoreactive"/>
</dbReference>
<evidence type="ECO:0000256" key="6">
    <source>
        <dbReference type="SAM" id="Phobius"/>
    </source>
</evidence>
<keyword evidence="2" id="KW-1003">Cell membrane</keyword>
<dbReference type="RefSeq" id="WP_073200379.1">
    <property type="nucleotide sequence ID" value="NZ_FRCZ01000001.1"/>
</dbReference>
<gene>
    <name evidence="8" type="ORF">SAMN05216179_0177</name>
</gene>
<feature type="transmembrane region" description="Helical" evidence="6">
    <location>
        <begin position="95"/>
        <end position="114"/>
    </location>
</feature>
<reference evidence="8 9" key="1">
    <citation type="submission" date="2016-11" db="EMBL/GenBank/DDBJ databases">
        <authorList>
            <person name="Jaros S."/>
            <person name="Januszkiewicz K."/>
            <person name="Wedrychowicz H."/>
        </authorList>
    </citation>
    <scope>NUCLEOTIDE SEQUENCE [LARGE SCALE GENOMIC DNA]</scope>
    <source>
        <strain evidence="8 9">CGMCC 1.10681</strain>
    </source>
</reference>
<feature type="transmembrane region" description="Helical" evidence="6">
    <location>
        <begin position="141"/>
        <end position="164"/>
    </location>
</feature>
<keyword evidence="9" id="KW-1185">Reference proteome</keyword>
<dbReference type="Proteomes" id="UP000184184">
    <property type="component" value="Unassembled WGS sequence"/>
</dbReference>
<evidence type="ECO:0000256" key="4">
    <source>
        <dbReference type="ARBA" id="ARBA00022989"/>
    </source>
</evidence>